<sequence length="164" mass="18439">MGWDFFSTRDGSDRVVVVVVVVVVVGSCTSLQNELAKQANWRNVVGSALFCSRWRSRSTRSAATNSMVVRAIDCSRCGVNPAFPHPADPETKPRARLPRAYALLCAHLAYARAHVRRLSALFTLCVMRKVVAACCSFQLPPRSEFDVSKPWRRAFFRSYTQWPT</sequence>
<gene>
    <name evidence="2" type="ORF">LANO_0F13168G</name>
</gene>
<evidence type="ECO:0000313" key="2">
    <source>
        <dbReference type="EMBL" id="SCV01714.1"/>
    </source>
</evidence>
<keyword evidence="1" id="KW-0812">Transmembrane</keyword>
<feature type="transmembrane region" description="Helical" evidence="1">
    <location>
        <begin position="15"/>
        <end position="32"/>
    </location>
</feature>
<proteinExistence type="predicted"/>
<reference evidence="3" key="1">
    <citation type="submission" date="2016-03" db="EMBL/GenBank/DDBJ databases">
        <authorList>
            <person name="Devillers Hugo."/>
        </authorList>
    </citation>
    <scope>NUCLEOTIDE SEQUENCE [LARGE SCALE GENOMIC DNA]</scope>
</reference>
<protein>
    <submittedName>
        <fullName evidence="2">LANO_0F13168g1_1</fullName>
    </submittedName>
</protein>
<keyword evidence="3" id="KW-1185">Reference proteome</keyword>
<accession>A0A1G4KBS7</accession>
<keyword evidence="1" id="KW-1133">Transmembrane helix</keyword>
<evidence type="ECO:0000256" key="1">
    <source>
        <dbReference type="SAM" id="Phobius"/>
    </source>
</evidence>
<organism evidence="2 3">
    <name type="scientific">Lachancea nothofagi CBS 11611</name>
    <dbReference type="NCBI Taxonomy" id="1266666"/>
    <lineage>
        <taxon>Eukaryota</taxon>
        <taxon>Fungi</taxon>
        <taxon>Dikarya</taxon>
        <taxon>Ascomycota</taxon>
        <taxon>Saccharomycotina</taxon>
        <taxon>Saccharomycetes</taxon>
        <taxon>Saccharomycetales</taxon>
        <taxon>Saccharomycetaceae</taxon>
        <taxon>Lachancea</taxon>
    </lineage>
</organism>
<dbReference type="EMBL" id="LT598452">
    <property type="protein sequence ID" value="SCV01714.1"/>
    <property type="molecule type" value="Genomic_DNA"/>
</dbReference>
<name>A0A1G4KBS7_9SACH</name>
<keyword evidence="1" id="KW-0472">Membrane</keyword>
<evidence type="ECO:0000313" key="3">
    <source>
        <dbReference type="Proteomes" id="UP000189911"/>
    </source>
</evidence>
<dbReference type="AlphaFoldDB" id="A0A1G4KBS7"/>
<dbReference type="Proteomes" id="UP000189911">
    <property type="component" value="Chromosome F"/>
</dbReference>